<dbReference type="AlphaFoldDB" id="A0A7Z1B125"/>
<evidence type="ECO:0000313" key="3">
    <source>
        <dbReference type="EMBL" id="OLF13646.1"/>
    </source>
</evidence>
<sequence length="235" mass="25038">MTRTCRTVGTDPTIRPRVFPLVGALLLVAVAAIGCTQQEDDPPVPANSAPVIVPGKPGAEASTIAPGEATTAYEQEPPNEADVTFVRNMIVHHAQAVEMARLAPERAAAKDVKGIADRIGDTQQPEIDMLNRWLTQFDQPTVDPSAPAHGGHGGHGSAEPMAGMATPEQLAALRAASGKQFDTLFLQMMITHHEGALAMVEQVRTTGADVRVQEIADDVAVTQTDEIHRMRGMML</sequence>
<proteinExistence type="predicted"/>
<comment type="caution">
    <text evidence="3">The sequence shown here is derived from an EMBL/GenBank/DDBJ whole genome shotgun (WGS) entry which is preliminary data.</text>
</comment>
<name>A0A7Z1B125_9PSEU</name>
<dbReference type="PANTHER" id="PTHR36933:SF1">
    <property type="entry name" value="SLL0788 PROTEIN"/>
    <property type="match status" value="1"/>
</dbReference>
<dbReference type="Gene3D" id="1.20.1260.10">
    <property type="match status" value="1"/>
</dbReference>
<dbReference type="PANTHER" id="PTHR36933">
    <property type="entry name" value="SLL0788 PROTEIN"/>
    <property type="match status" value="1"/>
</dbReference>
<evidence type="ECO:0000259" key="2">
    <source>
        <dbReference type="Pfam" id="PF03713"/>
    </source>
</evidence>
<dbReference type="PROSITE" id="PS51257">
    <property type="entry name" value="PROKAR_LIPOPROTEIN"/>
    <property type="match status" value="1"/>
</dbReference>
<reference evidence="3 4" key="1">
    <citation type="submission" date="2016-12" db="EMBL/GenBank/DDBJ databases">
        <title>The draft genome sequence of Actinophytocola xinjiangensis.</title>
        <authorList>
            <person name="Wang W."/>
            <person name="Yuan L."/>
        </authorList>
    </citation>
    <scope>NUCLEOTIDE SEQUENCE [LARGE SCALE GENOMIC DNA]</scope>
    <source>
        <strain evidence="3 4">CGMCC 4.4663</strain>
    </source>
</reference>
<organism evidence="3 4">
    <name type="scientific">Actinophytocola xinjiangensis</name>
    <dbReference type="NCBI Taxonomy" id="485602"/>
    <lineage>
        <taxon>Bacteria</taxon>
        <taxon>Bacillati</taxon>
        <taxon>Actinomycetota</taxon>
        <taxon>Actinomycetes</taxon>
        <taxon>Pseudonocardiales</taxon>
        <taxon>Pseudonocardiaceae</taxon>
    </lineage>
</organism>
<dbReference type="InterPro" id="IPR005183">
    <property type="entry name" value="DUF305_CopM-like"/>
</dbReference>
<dbReference type="Proteomes" id="UP000185696">
    <property type="component" value="Unassembled WGS sequence"/>
</dbReference>
<dbReference type="InterPro" id="IPR012347">
    <property type="entry name" value="Ferritin-like"/>
</dbReference>
<feature type="region of interest" description="Disordered" evidence="1">
    <location>
        <begin position="139"/>
        <end position="162"/>
    </location>
</feature>
<gene>
    <name evidence="3" type="ORF">BLA60_00065</name>
</gene>
<dbReference type="OrthoDB" id="26872at2"/>
<evidence type="ECO:0000256" key="1">
    <source>
        <dbReference type="SAM" id="MobiDB-lite"/>
    </source>
</evidence>
<feature type="domain" description="DUF305" evidence="2">
    <location>
        <begin position="82"/>
        <end position="233"/>
    </location>
</feature>
<keyword evidence="4" id="KW-1185">Reference proteome</keyword>
<accession>A0A7Z1B125</accession>
<dbReference type="Pfam" id="PF03713">
    <property type="entry name" value="DUF305"/>
    <property type="match status" value="1"/>
</dbReference>
<protein>
    <recommendedName>
        <fullName evidence="2">DUF305 domain-containing protein</fullName>
    </recommendedName>
</protein>
<evidence type="ECO:0000313" key="4">
    <source>
        <dbReference type="Proteomes" id="UP000185696"/>
    </source>
</evidence>
<dbReference type="EMBL" id="MSIF01000001">
    <property type="protein sequence ID" value="OLF13646.1"/>
    <property type="molecule type" value="Genomic_DNA"/>
</dbReference>